<dbReference type="Gene3D" id="3.50.50.60">
    <property type="entry name" value="FAD/NAD(P)-binding domain"/>
    <property type="match status" value="1"/>
</dbReference>
<evidence type="ECO:0000256" key="1">
    <source>
        <dbReference type="ARBA" id="ARBA00001974"/>
    </source>
</evidence>
<evidence type="ECO:0000256" key="2">
    <source>
        <dbReference type="ARBA" id="ARBA00010790"/>
    </source>
</evidence>
<dbReference type="InterPro" id="IPR000172">
    <property type="entry name" value="GMC_OxRdtase_N"/>
</dbReference>
<comment type="cofactor">
    <cofactor evidence="1">
        <name>FAD</name>
        <dbReference type="ChEBI" id="CHEBI:57692"/>
    </cofactor>
</comment>
<dbReference type="InterPro" id="IPR036188">
    <property type="entry name" value="FAD/NAD-bd_sf"/>
</dbReference>
<dbReference type="GO" id="GO:0050660">
    <property type="term" value="F:flavin adenine dinucleotide binding"/>
    <property type="evidence" value="ECO:0007669"/>
    <property type="project" value="InterPro"/>
</dbReference>
<dbReference type="PIRSF" id="PIRSF000137">
    <property type="entry name" value="Alcohol_oxidase"/>
    <property type="match status" value="1"/>
</dbReference>
<evidence type="ECO:0000256" key="4">
    <source>
        <dbReference type="ARBA" id="ARBA00022827"/>
    </source>
</evidence>
<evidence type="ECO:0000313" key="6">
    <source>
        <dbReference type="EMBL" id="SVA36280.1"/>
    </source>
</evidence>
<keyword evidence="3" id="KW-0285">Flavoprotein</keyword>
<dbReference type="PROSITE" id="PS00624">
    <property type="entry name" value="GMC_OXRED_2"/>
    <property type="match status" value="1"/>
</dbReference>
<dbReference type="PANTHER" id="PTHR11552:SF147">
    <property type="entry name" value="CHOLINE DEHYDROGENASE, MITOCHONDRIAL"/>
    <property type="match status" value="1"/>
</dbReference>
<dbReference type="PROSITE" id="PS51257">
    <property type="entry name" value="PROKAR_LIPOPROTEIN"/>
    <property type="match status" value="1"/>
</dbReference>
<feature type="domain" description="Glucose-methanol-choline oxidoreductase N-terminal" evidence="5">
    <location>
        <begin position="253"/>
        <end position="267"/>
    </location>
</feature>
<comment type="similarity">
    <text evidence="2">Belongs to the GMC oxidoreductase family.</text>
</comment>
<dbReference type="InterPro" id="IPR012132">
    <property type="entry name" value="GMC_OxRdtase"/>
</dbReference>
<accession>A0A381V7K9</accession>
<evidence type="ECO:0000256" key="3">
    <source>
        <dbReference type="ARBA" id="ARBA00022630"/>
    </source>
</evidence>
<protein>
    <recommendedName>
        <fullName evidence="5">Glucose-methanol-choline oxidoreductase N-terminal domain-containing protein</fullName>
    </recommendedName>
</protein>
<dbReference type="Pfam" id="PF05199">
    <property type="entry name" value="GMC_oxred_C"/>
    <property type="match status" value="1"/>
</dbReference>
<dbReference type="GO" id="GO:0016614">
    <property type="term" value="F:oxidoreductase activity, acting on CH-OH group of donors"/>
    <property type="evidence" value="ECO:0007669"/>
    <property type="project" value="InterPro"/>
</dbReference>
<organism evidence="6">
    <name type="scientific">marine metagenome</name>
    <dbReference type="NCBI Taxonomy" id="408172"/>
    <lineage>
        <taxon>unclassified sequences</taxon>
        <taxon>metagenomes</taxon>
        <taxon>ecological metagenomes</taxon>
    </lineage>
</organism>
<sequence>MKNVDLIIIGAGSSGCVSANILSKNKNLRILILEAGPSDFHPMIKVPLGYGMTFYNKSVNWNFFSTIQKNLNNRLLYCPRGKVVGGSSSINAMVYTRGFKTDFKDWSYDNSSLWSWEKILNSYENMEKNIFNIDTSSAKEKIIVNDVSSQHHKILQNYFEGAKDLDIPFVKSFNTINQQGVGHYDITSRNGYRWSAADAFLKETLKKDNINLITKANVQELIIKDHKVLGVKYSKNNKVIEIKANVGVIMAAGSIKTPHILMHSGIGPSKLLKKNDISIKIENNNVGSHLQDHIGIDYLYKSKIPTLNQSLGTFKGRIQSILQYLFFRNGPLSLSINQGGGFIRWKNKEDYPNLQIYFNPLTYSVNYKNKRPLLQTDKFNGFIIGFNSCRPKSRGVVTLKSNNINDNPIIDPQYLSHEDDIYDLECAYDFVRKLSNTKPIKEIVTKPVNIDPLKFGNKEMTEHFRNNASSVYHPCGTCRIGSSEKIGVVSNRLKIHSMENLWIVDASVLPNVTSGNINAPVMMTAYNGSNIIAEDINKLR</sequence>
<dbReference type="AlphaFoldDB" id="A0A381V7K9"/>
<evidence type="ECO:0000259" key="5">
    <source>
        <dbReference type="PROSITE" id="PS00624"/>
    </source>
</evidence>
<reference evidence="6" key="1">
    <citation type="submission" date="2018-05" db="EMBL/GenBank/DDBJ databases">
        <authorList>
            <person name="Lanie J.A."/>
            <person name="Ng W.-L."/>
            <person name="Kazmierczak K.M."/>
            <person name="Andrzejewski T.M."/>
            <person name="Davidsen T.M."/>
            <person name="Wayne K.J."/>
            <person name="Tettelin H."/>
            <person name="Glass J.I."/>
            <person name="Rusch D."/>
            <person name="Podicherti R."/>
            <person name="Tsui H.-C.T."/>
            <person name="Winkler M.E."/>
        </authorList>
    </citation>
    <scope>NUCLEOTIDE SEQUENCE</scope>
</reference>
<dbReference type="InterPro" id="IPR007867">
    <property type="entry name" value="GMC_OxRtase_C"/>
</dbReference>
<dbReference type="Gene3D" id="3.30.560.10">
    <property type="entry name" value="Glucose Oxidase, domain 3"/>
    <property type="match status" value="1"/>
</dbReference>
<dbReference type="Pfam" id="PF00732">
    <property type="entry name" value="GMC_oxred_N"/>
    <property type="match status" value="1"/>
</dbReference>
<dbReference type="SUPFAM" id="SSF54373">
    <property type="entry name" value="FAD-linked reductases, C-terminal domain"/>
    <property type="match status" value="1"/>
</dbReference>
<dbReference type="SUPFAM" id="SSF51905">
    <property type="entry name" value="FAD/NAD(P)-binding domain"/>
    <property type="match status" value="1"/>
</dbReference>
<name>A0A381V7K9_9ZZZZ</name>
<gene>
    <name evidence="6" type="ORF">METZ01_LOCUS89134</name>
</gene>
<keyword evidence="4" id="KW-0274">FAD</keyword>
<proteinExistence type="inferred from homology"/>
<dbReference type="PANTHER" id="PTHR11552">
    <property type="entry name" value="GLUCOSE-METHANOL-CHOLINE GMC OXIDOREDUCTASE"/>
    <property type="match status" value="1"/>
</dbReference>
<dbReference type="EMBL" id="UINC01008053">
    <property type="protein sequence ID" value="SVA36280.1"/>
    <property type="molecule type" value="Genomic_DNA"/>
</dbReference>